<evidence type="ECO:0000256" key="6">
    <source>
        <dbReference type="ARBA" id="ARBA00022840"/>
    </source>
</evidence>
<dbReference type="PROSITE" id="PS50109">
    <property type="entry name" value="HIS_KIN"/>
    <property type="match status" value="1"/>
</dbReference>
<feature type="domain" description="Histidine kinase" evidence="8">
    <location>
        <begin position="115"/>
        <end position="339"/>
    </location>
</feature>
<keyword evidence="5" id="KW-0418">Kinase</keyword>
<dbReference type="CDD" id="cd00075">
    <property type="entry name" value="HATPase"/>
    <property type="match status" value="1"/>
</dbReference>
<evidence type="ECO:0000256" key="1">
    <source>
        <dbReference type="ARBA" id="ARBA00000085"/>
    </source>
</evidence>
<dbReference type="InterPro" id="IPR003594">
    <property type="entry name" value="HATPase_dom"/>
</dbReference>
<evidence type="ECO:0000256" key="4">
    <source>
        <dbReference type="ARBA" id="ARBA00022741"/>
    </source>
</evidence>
<evidence type="ECO:0000313" key="9">
    <source>
        <dbReference type="EMBL" id="MBC3861494.1"/>
    </source>
</evidence>
<dbReference type="GO" id="GO:0004673">
    <property type="term" value="F:protein histidine kinase activity"/>
    <property type="evidence" value="ECO:0007669"/>
    <property type="project" value="UniProtKB-EC"/>
</dbReference>
<keyword evidence="3" id="KW-0808">Transferase</keyword>
<dbReference type="PANTHER" id="PTHR42878">
    <property type="entry name" value="TWO-COMPONENT HISTIDINE KINASE"/>
    <property type="match status" value="1"/>
</dbReference>
<dbReference type="SUPFAM" id="SSF55874">
    <property type="entry name" value="ATPase domain of HSP90 chaperone/DNA topoisomerase II/histidine kinase"/>
    <property type="match status" value="1"/>
</dbReference>
<dbReference type="SMART" id="SM00387">
    <property type="entry name" value="HATPase_c"/>
    <property type="match status" value="1"/>
</dbReference>
<accession>A0A923KNU2</accession>
<keyword evidence="6" id="KW-0067">ATP-binding</keyword>
<evidence type="ECO:0000256" key="2">
    <source>
        <dbReference type="ARBA" id="ARBA00012438"/>
    </source>
</evidence>
<reference evidence="9" key="1">
    <citation type="submission" date="2020-08" db="EMBL/GenBank/DDBJ databases">
        <title>Novel species isolated from subtropical streams in China.</title>
        <authorList>
            <person name="Lu H."/>
        </authorList>
    </citation>
    <scope>NUCLEOTIDE SEQUENCE</scope>
    <source>
        <strain evidence="9">KACC 12607</strain>
    </source>
</reference>
<dbReference type="GO" id="GO:0000156">
    <property type="term" value="F:phosphorelay response regulator activity"/>
    <property type="evidence" value="ECO:0007669"/>
    <property type="project" value="TreeGrafter"/>
</dbReference>
<keyword evidence="7" id="KW-0902">Two-component regulatory system</keyword>
<organism evidence="9 10">
    <name type="scientific">Undibacterium jejuense</name>
    <dbReference type="NCBI Taxonomy" id="1344949"/>
    <lineage>
        <taxon>Bacteria</taxon>
        <taxon>Pseudomonadati</taxon>
        <taxon>Pseudomonadota</taxon>
        <taxon>Betaproteobacteria</taxon>
        <taxon>Burkholderiales</taxon>
        <taxon>Oxalobacteraceae</taxon>
        <taxon>Undibacterium</taxon>
    </lineage>
</organism>
<protein>
    <recommendedName>
        <fullName evidence="2">histidine kinase</fullName>
        <ecNumber evidence="2">2.7.13.3</ecNumber>
    </recommendedName>
</protein>
<proteinExistence type="predicted"/>
<evidence type="ECO:0000313" key="10">
    <source>
        <dbReference type="Proteomes" id="UP000634011"/>
    </source>
</evidence>
<dbReference type="InterPro" id="IPR005467">
    <property type="entry name" value="His_kinase_dom"/>
</dbReference>
<dbReference type="Pfam" id="PF02518">
    <property type="entry name" value="HATPase_c"/>
    <property type="match status" value="1"/>
</dbReference>
<keyword evidence="4" id="KW-0547">Nucleotide-binding</keyword>
<evidence type="ECO:0000256" key="5">
    <source>
        <dbReference type="ARBA" id="ARBA00022777"/>
    </source>
</evidence>
<dbReference type="GO" id="GO:0005524">
    <property type="term" value="F:ATP binding"/>
    <property type="evidence" value="ECO:0007669"/>
    <property type="project" value="UniProtKB-KW"/>
</dbReference>
<sequence length="380" mass="42025">MNAQMKIFFDALSDGVAIVNKEGIVQYVNDPGNTVFSAKIGMPFPDPRIVKGVRDLAAGFGKAPLSVPLPTQLGSPAGCIAKLMPLPIADQYAIVTHIQTEKQFYEMTLKNFYEFIRIDLARPIHQFAQQLDFFSEEDSSPEMQGLVENGKAISERLQRIEMLAELFGTSPLVDQERLLFETMITSALNAENKQLESRGLEIYLDGLDAELPPVYGSSIWLTRALRELINNAARHALPKSRLEIVLRCTGTHVILSLRNHGQFASKSLLQKKLFVPFNQVEEYVKDKKASGSKPGSTPAKGPGLGLPICQQILHLHGGRMTVVEGDGDDIIEFNLELATGAPVNDTQVLDAQQAQRYAHDMVALMQRMQSVRVAQAVEKK</sequence>
<evidence type="ECO:0000256" key="3">
    <source>
        <dbReference type="ARBA" id="ARBA00022679"/>
    </source>
</evidence>
<dbReference type="GO" id="GO:0030295">
    <property type="term" value="F:protein kinase activator activity"/>
    <property type="evidence" value="ECO:0007669"/>
    <property type="project" value="TreeGrafter"/>
</dbReference>
<dbReference type="GO" id="GO:0007234">
    <property type="term" value="P:osmosensory signaling via phosphorelay pathway"/>
    <property type="evidence" value="ECO:0007669"/>
    <property type="project" value="TreeGrafter"/>
</dbReference>
<name>A0A923KNU2_9BURK</name>
<comment type="catalytic activity">
    <reaction evidence="1">
        <text>ATP + protein L-histidine = ADP + protein N-phospho-L-histidine.</text>
        <dbReference type="EC" id="2.7.13.3"/>
    </reaction>
</comment>
<dbReference type="PANTHER" id="PTHR42878:SF7">
    <property type="entry name" value="SENSOR HISTIDINE KINASE GLRK"/>
    <property type="match status" value="1"/>
</dbReference>
<gene>
    <name evidence="9" type="ORF">H8K32_05220</name>
</gene>
<dbReference type="EMBL" id="JACOFV010000003">
    <property type="protein sequence ID" value="MBC3861494.1"/>
    <property type="molecule type" value="Genomic_DNA"/>
</dbReference>
<dbReference type="AlphaFoldDB" id="A0A923KNU2"/>
<dbReference type="RefSeq" id="WP_186911419.1">
    <property type="nucleotide sequence ID" value="NZ_JACOFV010000003.1"/>
</dbReference>
<dbReference type="EC" id="2.7.13.3" evidence="2"/>
<comment type="caution">
    <text evidence="9">The sequence shown here is derived from an EMBL/GenBank/DDBJ whole genome shotgun (WGS) entry which is preliminary data.</text>
</comment>
<evidence type="ECO:0000259" key="8">
    <source>
        <dbReference type="PROSITE" id="PS50109"/>
    </source>
</evidence>
<dbReference type="Proteomes" id="UP000634011">
    <property type="component" value="Unassembled WGS sequence"/>
</dbReference>
<keyword evidence="10" id="KW-1185">Reference proteome</keyword>
<dbReference type="Gene3D" id="3.30.565.10">
    <property type="entry name" value="Histidine kinase-like ATPase, C-terminal domain"/>
    <property type="match status" value="1"/>
</dbReference>
<evidence type="ECO:0000256" key="7">
    <source>
        <dbReference type="ARBA" id="ARBA00023012"/>
    </source>
</evidence>
<dbReference type="InterPro" id="IPR036890">
    <property type="entry name" value="HATPase_C_sf"/>
</dbReference>
<dbReference type="InterPro" id="IPR050351">
    <property type="entry name" value="BphY/WalK/GraS-like"/>
</dbReference>